<gene>
    <name evidence="2" type="ORF">SPHA_36830</name>
</gene>
<dbReference type="EMBL" id="CAHIKZ030001621">
    <property type="protein sequence ID" value="CAE1269963.1"/>
    <property type="molecule type" value="Genomic_DNA"/>
</dbReference>
<evidence type="ECO:0000313" key="2">
    <source>
        <dbReference type="EMBL" id="CAE1269963.1"/>
    </source>
</evidence>
<evidence type="ECO:0000313" key="3">
    <source>
        <dbReference type="Proteomes" id="UP000597762"/>
    </source>
</evidence>
<dbReference type="Proteomes" id="UP000597762">
    <property type="component" value="Unassembled WGS sequence"/>
</dbReference>
<evidence type="ECO:0000256" key="1">
    <source>
        <dbReference type="SAM" id="Phobius"/>
    </source>
</evidence>
<name>A0A812CFN7_ACAPH</name>
<keyword evidence="1" id="KW-0812">Transmembrane</keyword>
<keyword evidence="1" id="KW-1133">Transmembrane helix</keyword>
<sequence length="359" mass="40668">MSIICKIQITRSCGPIFKIFFAQCQFSWKVAVSFTCLLTVYFFLYQNVNSVFGEPLLFRSLMEAINKNSPFDRTTYHHGTRVVLSMDGNTTLHSQHVALSPNSTHLSSSNNVLTAGGKVLSSLKSALQATDQRKQCTAEGWYALPIGRTAAGGAPVLKDMFREVMTRFQSLFYAFSNADILYDNSLIQTLFATAKTQDLNKPILMVGIRTNVQNVMPHEVITWDAMKSTAKRRGKLFLRNAEDYFITSFSYPWHSIPDVVIGRRAYDNWLVLNARKKKHLLIEISDTVLALHQTTKAGNFEGHRHRDGNYNLRLLTRLYGKIQYGAGSTICAPMKSNRGLNKTVIFTRRIKLMKLCYPI</sequence>
<reference evidence="2" key="1">
    <citation type="submission" date="2021-01" db="EMBL/GenBank/DDBJ databases">
        <authorList>
            <person name="Li R."/>
            <person name="Bekaert M."/>
        </authorList>
    </citation>
    <scope>NUCLEOTIDE SEQUENCE</scope>
    <source>
        <strain evidence="2">Farmed</strain>
    </source>
</reference>
<comment type="caution">
    <text evidence="2">The sequence shown here is derived from an EMBL/GenBank/DDBJ whole genome shotgun (WGS) entry which is preliminary data.</text>
</comment>
<keyword evidence="1" id="KW-0472">Membrane</keyword>
<keyword evidence="3" id="KW-1185">Reference proteome</keyword>
<proteinExistence type="predicted"/>
<accession>A0A812CFN7</accession>
<protein>
    <submittedName>
        <fullName evidence="2">Uncharacterized protein</fullName>
    </submittedName>
</protein>
<organism evidence="2 3">
    <name type="scientific">Acanthosepion pharaonis</name>
    <name type="common">Pharaoh cuttlefish</name>
    <name type="synonym">Sepia pharaonis</name>
    <dbReference type="NCBI Taxonomy" id="158019"/>
    <lineage>
        <taxon>Eukaryota</taxon>
        <taxon>Metazoa</taxon>
        <taxon>Spiralia</taxon>
        <taxon>Lophotrochozoa</taxon>
        <taxon>Mollusca</taxon>
        <taxon>Cephalopoda</taxon>
        <taxon>Coleoidea</taxon>
        <taxon>Decapodiformes</taxon>
        <taxon>Sepiida</taxon>
        <taxon>Sepiina</taxon>
        <taxon>Sepiidae</taxon>
        <taxon>Acanthosepion</taxon>
    </lineage>
</organism>
<dbReference type="AlphaFoldDB" id="A0A812CFN7"/>
<dbReference type="OrthoDB" id="6046730at2759"/>
<feature type="transmembrane region" description="Helical" evidence="1">
    <location>
        <begin position="26"/>
        <end position="45"/>
    </location>
</feature>